<evidence type="ECO:0000256" key="1">
    <source>
        <dbReference type="SAM" id="MobiDB-lite"/>
    </source>
</evidence>
<feature type="region of interest" description="Disordered" evidence="1">
    <location>
        <begin position="103"/>
        <end position="127"/>
    </location>
</feature>
<protein>
    <submittedName>
        <fullName evidence="2">Uncharacterized protein</fullName>
    </submittedName>
</protein>
<accession>A0A433UJ80</accession>
<proteinExistence type="predicted"/>
<name>A0A433UJ80_9CYAN</name>
<keyword evidence="3" id="KW-1185">Reference proteome</keyword>
<comment type="caution">
    <text evidence="2">The sequence shown here is derived from an EMBL/GenBank/DDBJ whole genome shotgun (WGS) entry which is preliminary data.</text>
</comment>
<gene>
    <name evidence="2" type="ORF">DSM106972_095050</name>
</gene>
<dbReference type="AlphaFoldDB" id="A0A433UJ80"/>
<sequence>MSDELEIPDLNNPNNELTDFSDIIPGYGEDFNPYDEFQTIDDTDYPLAHGQLLPHLAGKVAPDVIFQLGQGNFDALENIEDEVTRTWASRRIEELDNAGAWNKNCQSENDKSNDFDPFADTWGDGTY</sequence>
<reference evidence="2" key="2">
    <citation type="journal article" date="2019" name="Genome Biol. Evol.">
        <title>Day and night: Metabolic profiles and evolutionary relationships of six axenic non-marine cyanobacteria.</title>
        <authorList>
            <person name="Will S.E."/>
            <person name="Henke P."/>
            <person name="Boedeker C."/>
            <person name="Huang S."/>
            <person name="Brinkmann H."/>
            <person name="Rohde M."/>
            <person name="Jarek M."/>
            <person name="Friedl T."/>
            <person name="Seufert S."/>
            <person name="Schumacher M."/>
            <person name="Overmann J."/>
            <person name="Neumann-Schaal M."/>
            <person name="Petersen J."/>
        </authorList>
    </citation>
    <scope>NUCLEOTIDE SEQUENCE [LARGE SCALE GENOMIC DNA]</scope>
    <source>
        <strain evidence="2">PCC 7102</strain>
    </source>
</reference>
<dbReference type="OrthoDB" id="490909at2"/>
<dbReference type="RefSeq" id="WP_127087423.1">
    <property type="nucleotide sequence ID" value="NZ_RSCL01000054.1"/>
</dbReference>
<dbReference type="Proteomes" id="UP000271624">
    <property type="component" value="Unassembled WGS sequence"/>
</dbReference>
<organism evidence="2 3">
    <name type="scientific">Dulcicalothrix desertica PCC 7102</name>
    <dbReference type="NCBI Taxonomy" id="232991"/>
    <lineage>
        <taxon>Bacteria</taxon>
        <taxon>Bacillati</taxon>
        <taxon>Cyanobacteriota</taxon>
        <taxon>Cyanophyceae</taxon>
        <taxon>Nostocales</taxon>
        <taxon>Calotrichaceae</taxon>
        <taxon>Dulcicalothrix</taxon>
    </lineage>
</organism>
<evidence type="ECO:0000313" key="2">
    <source>
        <dbReference type="EMBL" id="RUS93906.1"/>
    </source>
</evidence>
<reference evidence="2" key="1">
    <citation type="submission" date="2018-12" db="EMBL/GenBank/DDBJ databases">
        <authorList>
            <person name="Will S."/>
            <person name="Neumann-Schaal M."/>
            <person name="Henke P."/>
        </authorList>
    </citation>
    <scope>NUCLEOTIDE SEQUENCE</scope>
    <source>
        <strain evidence="2">PCC 7102</strain>
    </source>
</reference>
<evidence type="ECO:0000313" key="3">
    <source>
        <dbReference type="Proteomes" id="UP000271624"/>
    </source>
</evidence>
<dbReference type="EMBL" id="RSCL01000054">
    <property type="protein sequence ID" value="RUS93906.1"/>
    <property type="molecule type" value="Genomic_DNA"/>
</dbReference>